<feature type="compositionally biased region" description="Basic and acidic residues" evidence="8">
    <location>
        <begin position="89"/>
        <end position="113"/>
    </location>
</feature>
<dbReference type="InterPro" id="IPR019542">
    <property type="entry name" value="Enhancer_polycomb-like_N"/>
</dbReference>
<feature type="compositionally biased region" description="Polar residues" evidence="8">
    <location>
        <begin position="1064"/>
        <end position="1074"/>
    </location>
</feature>
<dbReference type="GO" id="GO:0035267">
    <property type="term" value="C:NuA4 histone acetyltransferase complex"/>
    <property type="evidence" value="ECO:0007669"/>
    <property type="project" value="InterPro"/>
</dbReference>
<evidence type="ECO:0000313" key="11">
    <source>
        <dbReference type="Proteomes" id="UP000076738"/>
    </source>
</evidence>
<feature type="region of interest" description="Disordered" evidence="8">
    <location>
        <begin position="179"/>
        <end position="202"/>
    </location>
</feature>
<organism evidence="10 11">
    <name type="scientific">Calocera viscosa (strain TUFC12733)</name>
    <dbReference type="NCBI Taxonomy" id="1330018"/>
    <lineage>
        <taxon>Eukaryota</taxon>
        <taxon>Fungi</taxon>
        <taxon>Dikarya</taxon>
        <taxon>Basidiomycota</taxon>
        <taxon>Agaricomycotina</taxon>
        <taxon>Dacrymycetes</taxon>
        <taxon>Dacrymycetales</taxon>
        <taxon>Dacrymycetaceae</taxon>
        <taxon>Calocera</taxon>
    </lineage>
</organism>
<dbReference type="GO" id="GO:0006357">
    <property type="term" value="P:regulation of transcription by RNA polymerase II"/>
    <property type="evidence" value="ECO:0007669"/>
    <property type="project" value="InterPro"/>
</dbReference>
<evidence type="ECO:0000256" key="3">
    <source>
        <dbReference type="ARBA" id="ARBA00023015"/>
    </source>
</evidence>
<dbReference type="OrthoDB" id="435275at2759"/>
<evidence type="ECO:0000256" key="7">
    <source>
        <dbReference type="RuleBase" id="RU361124"/>
    </source>
</evidence>
<name>A0A167JGF7_CALVF</name>
<feature type="region of interest" description="Disordered" evidence="8">
    <location>
        <begin position="84"/>
        <end position="113"/>
    </location>
</feature>
<evidence type="ECO:0000256" key="2">
    <source>
        <dbReference type="ARBA" id="ARBA00008035"/>
    </source>
</evidence>
<evidence type="ECO:0000256" key="8">
    <source>
        <dbReference type="SAM" id="MobiDB-lite"/>
    </source>
</evidence>
<keyword evidence="5 7" id="KW-0539">Nucleus</keyword>
<feature type="compositionally biased region" description="Polar residues" evidence="8">
    <location>
        <begin position="566"/>
        <end position="580"/>
    </location>
</feature>
<dbReference type="Pfam" id="PF10513">
    <property type="entry name" value="EPL1"/>
    <property type="match status" value="1"/>
</dbReference>
<dbReference type="InterPro" id="IPR024943">
    <property type="entry name" value="Enhancer_polycomb"/>
</dbReference>
<comment type="function">
    <text evidence="6">Component of the NuA4 histone acetyltransferase complex which is involved in transcriptional activation of selected genes principally by acetylation of nucleosomal histone H4 and H2A. The NuA4 complex is also involved in DNA repair. Involved in gene silencing by neighboring heterochromatin, blockage of the silencing spreading along the chromosome, and required for cell cycle progression through G2/M.</text>
</comment>
<dbReference type="AlphaFoldDB" id="A0A167JGF7"/>
<feature type="compositionally biased region" description="Polar residues" evidence="8">
    <location>
        <begin position="186"/>
        <end position="195"/>
    </location>
</feature>
<keyword evidence="4 7" id="KW-0804">Transcription</keyword>
<evidence type="ECO:0000313" key="10">
    <source>
        <dbReference type="EMBL" id="KZO93563.1"/>
    </source>
</evidence>
<evidence type="ECO:0000256" key="1">
    <source>
        <dbReference type="ARBA" id="ARBA00004123"/>
    </source>
</evidence>
<comment type="similarity">
    <text evidence="2 7">Belongs to the enhancer of polycomb family.</text>
</comment>
<feature type="region of interest" description="Disordered" evidence="8">
    <location>
        <begin position="685"/>
        <end position="707"/>
    </location>
</feature>
<keyword evidence="11" id="KW-1185">Reference proteome</keyword>
<dbReference type="GO" id="GO:0005634">
    <property type="term" value="C:nucleus"/>
    <property type="evidence" value="ECO:0007669"/>
    <property type="project" value="UniProtKB-SubCell"/>
</dbReference>
<evidence type="ECO:0000256" key="6">
    <source>
        <dbReference type="ARBA" id="ARBA00025513"/>
    </source>
</evidence>
<gene>
    <name evidence="10" type="ORF">CALVIDRAFT_539745</name>
</gene>
<feature type="region of interest" description="Disordered" evidence="8">
    <location>
        <begin position="539"/>
        <end position="581"/>
    </location>
</feature>
<dbReference type="PANTHER" id="PTHR14898">
    <property type="entry name" value="ENHANCER OF POLYCOMB"/>
    <property type="match status" value="1"/>
</dbReference>
<evidence type="ECO:0000256" key="4">
    <source>
        <dbReference type="ARBA" id="ARBA00023163"/>
    </source>
</evidence>
<dbReference type="EMBL" id="KV417300">
    <property type="protein sequence ID" value="KZO93563.1"/>
    <property type="molecule type" value="Genomic_DNA"/>
</dbReference>
<dbReference type="STRING" id="1330018.A0A167JGF7"/>
<dbReference type="Proteomes" id="UP000076738">
    <property type="component" value="Unassembled WGS sequence"/>
</dbReference>
<keyword evidence="3 7" id="KW-0805">Transcription regulation</keyword>
<feature type="compositionally biased region" description="Polar residues" evidence="8">
    <location>
        <begin position="1030"/>
        <end position="1046"/>
    </location>
</feature>
<sequence>MLSPSVASQSLPSGKGHPPPRAVGQRIRVTNRSRLRIYYGSLDADIVILDEDGSGNGFATAGVDAEDAKEHHLQVILSLQSLEGSWSASREEEGEKDGKDDKDESTKESERRAFIPVPDAAGIVVDSDYEQLYTAQTPWKESSEYIRFSDNTDETLADGLRDGYTYDVDDEDDYWMERHEQDPEGNASQTPGSRTSRAKAKSREVDFPAVNIQKPEFELAMGLMEMFCDSLRPTLHTDLSKIPILPDLEENFVHELEEEYFATYELPPSVPKPERLWSVVRTLYPFWKERKLARGGHRIIPQLNTDETLEDDFFVCFRRRDPKVGRRTRRSDTTHIEKLARLRMDFEELEDIARSSLLREQKKVEQVVAEQALYEARKRFSHVARRPEISHHPEDEKLLIPNYQEPRLVVQLPSKRSHRLDEHVLRDLQKQKTVDPREVVAERTKQEYRKRKLDEEDYENQLDALAQPKIQRTGLFEFQWVPQQFRTDELPLPPRTSAEQGTNVGFRVRRGRGGTVRCDRLFPRHTRRRVPEQRDLFTKKPFAFEEDSEVTRDSRDNDSDMDSPPALSTGSDATLTSSDSDGAKETFRRYFFGGEHISSDPDFEDQGIQVVDDYDVRFTTHRAALHDPGKPNPLHVDNNYLLAAHMFVREAHTKEVKVPLWPSTKPTVAPVRISGLKVAIPQSQPSIVGSHPLRTNGPQLPSQPQGPLPLDPRDAAVQNALLGGGHLTPDGDLPVNPMVSYGRPTLPIEDGDVTIARPMAAPHPTSANPGRGSPNNVRDTADVQMRHSISGPAPNGLGLQLGPTDLKLSSAVASPGGMFPTQVQSYVAPYNPSRPGLPVRTDATRSPVHQRGPQPGMPVIPPHNAMHMHNFPLYQQQANAATTAAYYAHMTNGLGLAPGHTGLPVYDSPEYRQYCNQAWQHYHASNPNQGPVGTGSPYSYQPGPEVPHQFVNGFRTNHMDPQSFGQFPPPNLNLRIPQTRQKSGNGPTSAASLRVSTPDRHAGQGYAPSQAPTYPTPLTRPPSEPRDLDSSPSGRRQSSELSSDNGVSSPLIPSPLPTTPVSQPAASQGKSPME</sequence>
<feature type="domain" description="Enhancer of polycomb-like N-terminal" evidence="9">
    <location>
        <begin position="28"/>
        <end position="225"/>
    </location>
</feature>
<reference evidence="10 11" key="1">
    <citation type="journal article" date="2016" name="Mol. Biol. Evol.">
        <title>Comparative Genomics of Early-Diverging Mushroom-Forming Fungi Provides Insights into the Origins of Lignocellulose Decay Capabilities.</title>
        <authorList>
            <person name="Nagy L.G."/>
            <person name="Riley R."/>
            <person name="Tritt A."/>
            <person name="Adam C."/>
            <person name="Daum C."/>
            <person name="Floudas D."/>
            <person name="Sun H."/>
            <person name="Yadav J.S."/>
            <person name="Pangilinan J."/>
            <person name="Larsson K.H."/>
            <person name="Matsuura K."/>
            <person name="Barry K."/>
            <person name="Labutti K."/>
            <person name="Kuo R."/>
            <person name="Ohm R.A."/>
            <person name="Bhattacharya S.S."/>
            <person name="Shirouzu T."/>
            <person name="Yoshinaga Y."/>
            <person name="Martin F.M."/>
            <person name="Grigoriev I.V."/>
            <person name="Hibbett D.S."/>
        </authorList>
    </citation>
    <scope>NUCLEOTIDE SEQUENCE [LARGE SCALE GENOMIC DNA]</scope>
    <source>
        <strain evidence="10 11">TUFC12733</strain>
    </source>
</reference>
<evidence type="ECO:0000259" key="9">
    <source>
        <dbReference type="Pfam" id="PF10513"/>
    </source>
</evidence>
<feature type="compositionally biased region" description="Polar residues" evidence="8">
    <location>
        <begin position="1"/>
        <end position="12"/>
    </location>
</feature>
<evidence type="ECO:0000256" key="5">
    <source>
        <dbReference type="ARBA" id="ARBA00023242"/>
    </source>
</evidence>
<feature type="compositionally biased region" description="Polar residues" evidence="8">
    <location>
        <begin position="976"/>
        <end position="995"/>
    </location>
</feature>
<feature type="compositionally biased region" description="Basic and acidic residues" evidence="8">
    <location>
        <begin position="549"/>
        <end position="558"/>
    </location>
</feature>
<feature type="region of interest" description="Disordered" evidence="8">
    <location>
        <begin position="950"/>
        <end position="1074"/>
    </location>
</feature>
<proteinExistence type="inferred from homology"/>
<accession>A0A167JGF7</accession>
<feature type="region of interest" description="Disordered" evidence="8">
    <location>
        <begin position="1"/>
        <end position="26"/>
    </location>
</feature>
<comment type="subcellular location">
    <subcellularLocation>
        <location evidence="1 7">Nucleus</location>
    </subcellularLocation>
</comment>
<protein>
    <recommendedName>
        <fullName evidence="7">Enhancer of polycomb-like protein</fullName>
    </recommendedName>
</protein>